<evidence type="ECO:0000256" key="1">
    <source>
        <dbReference type="ARBA" id="ARBA00001933"/>
    </source>
</evidence>
<dbReference type="InterPro" id="IPR015421">
    <property type="entry name" value="PyrdxlP-dep_Trfase_major"/>
</dbReference>
<dbReference type="Gene3D" id="3.40.640.10">
    <property type="entry name" value="Type I PLP-dependent aspartate aminotransferase-like (Major domain)"/>
    <property type="match status" value="1"/>
</dbReference>
<dbReference type="CDD" id="cd00609">
    <property type="entry name" value="AAT_like"/>
    <property type="match status" value="1"/>
</dbReference>
<dbReference type="InterPro" id="IPR050859">
    <property type="entry name" value="Class-I_PLP-dep_aminotransf"/>
</dbReference>
<comment type="similarity">
    <text evidence="2">Belongs to the class-I pyridoxal-phosphate-dependent aminotransferase family.</text>
</comment>
<accession>A0A136J7D1</accession>
<reference evidence="9" key="1">
    <citation type="submission" date="2016-02" db="EMBL/GenBank/DDBJ databases">
        <title>Draft genome sequence of Microdochium bolleyi, a fungal endophyte of beachgrass.</title>
        <authorList>
            <consortium name="DOE Joint Genome Institute"/>
            <person name="David A.S."/>
            <person name="May G."/>
            <person name="Haridas S."/>
            <person name="Lim J."/>
            <person name="Wang M."/>
            <person name="Labutti K."/>
            <person name="Lipzen A."/>
            <person name="Barry K."/>
            <person name="Grigoriev I.V."/>
        </authorList>
    </citation>
    <scope>NUCLEOTIDE SEQUENCE [LARGE SCALE GENOMIC DNA]</scope>
    <source>
        <strain evidence="9">J235TASD1</strain>
    </source>
</reference>
<dbReference type="Proteomes" id="UP000070501">
    <property type="component" value="Unassembled WGS sequence"/>
</dbReference>
<name>A0A136J7D1_9PEZI</name>
<evidence type="ECO:0000256" key="5">
    <source>
        <dbReference type="ARBA" id="ARBA00022898"/>
    </source>
</evidence>
<dbReference type="PANTHER" id="PTHR42790:SF1">
    <property type="entry name" value="AROMATIC AMINO ACID AMINOTRANSFERASE, HYPOTHETICAL (EUROFUNG)"/>
    <property type="match status" value="1"/>
</dbReference>
<evidence type="ECO:0000259" key="7">
    <source>
        <dbReference type="Pfam" id="PF00155"/>
    </source>
</evidence>
<comment type="cofactor">
    <cofactor evidence="1">
        <name>pyridoxal 5'-phosphate</name>
        <dbReference type="ChEBI" id="CHEBI:597326"/>
    </cofactor>
</comment>
<proteinExistence type="inferred from homology"/>
<evidence type="ECO:0000256" key="2">
    <source>
        <dbReference type="ARBA" id="ARBA00007441"/>
    </source>
</evidence>
<dbReference type="InParanoid" id="A0A136J7D1"/>
<dbReference type="InterPro" id="IPR015424">
    <property type="entry name" value="PyrdxlP-dep_Trfase"/>
</dbReference>
<feature type="region of interest" description="Disordered" evidence="6">
    <location>
        <begin position="66"/>
        <end position="90"/>
    </location>
</feature>
<keyword evidence="9" id="KW-1185">Reference proteome</keyword>
<dbReference type="GO" id="GO:0030170">
    <property type="term" value="F:pyridoxal phosphate binding"/>
    <property type="evidence" value="ECO:0007669"/>
    <property type="project" value="InterPro"/>
</dbReference>
<organism evidence="8 9">
    <name type="scientific">Microdochium bolleyi</name>
    <dbReference type="NCBI Taxonomy" id="196109"/>
    <lineage>
        <taxon>Eukaryota</taxon>
        <taxon>Fungi</taxon>
        <taxon>Dikarya</taxon>
        <taxon>Ascomycota</taxon>
        <taxon>Pezizomycotina</taxon>
        <taxon>Sordariomycetes</taxon>
        <taxon>Xylariomycetidae</taxon>
        <taxon>Xylariales</taxon>
        <taxon>Microdochiaceae</taxon>
        <taxon>Microdochium</taxon>
    </lineage>
</organism>
<dbReference type="PANTHER" id="PTHR42790">
    <property type="entry name" value="AMINOTRANSFERASE"/>
    <property type="match status" value="1"/>
</dbReference>
<evidence type="ECO:0000256" key="3">
    <source>
        <dbReference type="ARBA" id="ARBA00022576"/>
    </source>
</evidence>
<evidence type="ECO:0000313" key="9">
    <source>
        <dbReference type="Proteomes" id="UP000070501"/>
    </source>
</evidence>
<dbReference type="GO" id="GO:1901605">
    <property type="term" value="P:alpha-amino acid metabolic process"/>
    <property type="evidence" value="ECO:0007669"/>
    <property type="project" value="TreeGrafter"/>
</dbReference>
<keyword evidence="5" id="KW-0663">Pyridoxal phosphate</keyword>
<dbReference type="EMBL" id="KQ964248">
    <property type="protein sequence ID" value="KXJ93081.1"/>
    <property type="molecule type" value="Genomic_DNA"/>
</dbReference>
<evidence type="ECO:0000313" key="8">
    <source>
        <dbReference type="EMBL" id="KXJ93081.1"/>
    </source>
</evidence>
<dbReference type="SUPFAM" id="SSF53383">
    <property type="entry name" value="PLP-dependent transferases"/>
    <property type="match status" value="1"/>
</dbReference>
<dbReference type="STRING" id="196109.A0A136J7D1"/>
<keyword evidence="3" id="KW-0032">Aminotransferase</keyword>
<dbReference type="AlphaFoldDB" id="A0A136J7D1"/>
<sequence length="640" mass="70622">MAPVEDTRPLPKDLSHLYSDVTNARVPNSLKQLYKYFAIPGIAQFAGGLPNPSYFPFDTLEAQTAAPDRWEPTPNDPIPGRDSQDDSGFELLPDQLSRAHISPKAASKDDAPAASHLVVPHDDSVKDPFKRIDLATALQYGQATGFPPLLSFVRQFAREVLHPNVPYKGGPEVILTVGSTDGNSKVLELFVNNWVEGKNDIRDRPGLVTETYMYPAVLSQARPRGVNVVGVTMDDEGMLPYGPGGLEDVLSNWDYSKGRRPHLMYSVTMGHNPTGGVLSVARRKQLYALASRFDIIIIEDDPYWYLQYPSAEVEEAKARSRPIPESKLVNPLEKKSGYDFVDSLVPSYLSIDVDGRVVRLDTFSKTIAPGCRLGFLTAAPAIVDKVLRIAEASTAAPSGFVQVFIAQALMGRQPEAATRAFAAAKNQLTFSGWHTDGWVRWVAGLRGEYERRMNTMAGILEDGCWQVKQSTPRHDAEADWGVITKTQLYDFAWPRGGMFLWLHMRFETHPLWKKPRSPRAQNGGSGGGVTLVDGPMLSAALMVYLTHKPHLVLVSPGAIFSASDEIRASAGWAYFRLCFAAESVENIDLCSRRFVEGVHRFWRIKTQRELEDLVAEANSDSVEAAAAAEGLTNLSAWMGC</sequence>
<dbReference type="Pfam" id="PF00155">
    <property type="entry name" value="Aminotran_1_2"/>
    <property type="match status" value="1"/>
</dbReference>
<keyword evidence="4 8" id="KW-0808">Transferase</keyword>
<gene>
    <name evidence="8" type="ORF">Micbo1qcDRAFT_232708</name>
</gene>
<protein>
    <submittedName>
        <fullName evidence="8">Pyridoxal phosphate-dependent transferase</fullName>
    </submittedName>
</protein>
<evidence type="ECO:0000256" key="6">
    <source>
        <dbReference type="SAM" id="MobiDB-lite"/>
    </source>
</evidence>
<feature type="domain" description="Aminotransferase class I/classII large" evidence="7">
    <location>
        <begin position="209"/>
        <end position="414"/>
    </location>
</feature>
<dbReference type="OrthoDB" id="691673at2759"/>
<evidence type="ECO:0000256" key="4">
    <source>
        <dbReference type="ARBA" id="ARBA00022679"/>
    </source>
</evidence>
<dbReference type="GO" id="GO:0008483">
    <property type="term" value="F:transaminase activity"/>
    <property type="evidence" value="ECO:0007669"/>
    <property type="project" value="UniProtKB-KW"/>
</dbReference>
<dbReference type="InterPro" id="IPR004839">
    <property type="entry name" value="Aminotransferase_I/II_large"/>
</dbReference>